<feature type="compositionally biased region" description="Polar residues" evidence="1">
    <location>
        <begin position="342"/>
        <end position="388"/>
    </location>
</feature>
<dbReference type="Proteomes" id="UP000799424">
    <property type="component" value="Unassembled WGS sequence"/>
</dbReference>
<evidence type="ECO:0000259" key="2">
    <source>
        <dbReference type="Pfam" id="PF20233"/>
    </source>
</evidence>
<proteinExistence type="predicted"/>
<feature type="compositionally biased region" description="Polar residues" evidence="1">
    <location>
        <begin position="29"/>
        <end position="39"/>
    </location>
</feature>
<feature type="compositionally biased region" description="Acidic residues" evidence="1">
    <location>
        <begin position="324"/>
        <end position="341"/>
    </location>
</feature>
<feature type="region of interest" description="Disordered" evidence="1">
    <location>
        <begin position="305"/>
        <end position="422"/>
    </location>
</feature>
<name>A0A6A6ZPX6_9PLEO</name>
<dbReference type="EMBL" id="MU006233">
    <property type="protein sequence ID" value="KAF2823150.1"/>
    <property type="molecule type" value="Genomic_DNA"/>
</dbReference>
<dbReference type="OrthoDB" id="3559580at2759"/>
<evidence type="ECO:0000313" key="4">
    <source>
        <dbReference type="Proteomes" id="UP000799424"/>
    </source>
</evidence>
<organism evidence="3 4">
    <name type="scientific">Ophiobolus disseminans</name>
    <dbReference type="NCBI Taxonomy" id="1469910"/>
    <lineage>
        <taxon>Eukaryota</taxon>
        <taxon>Fungi</taxon>
        <taxon>Dikarya</taxon>
        <taxon>Ascomycota</taxon>
        <taxon>Pezizomycotina</taxon>
        <taxon>Dothideomycetes</taxon>
        <taxon>Pleosporomycetidae</taxon>
        <taxon>Pleosporales</taxon>
        <taxon>Pleosporineae</taxon>
        <taxon>Phaeosphaeriaceae</taxon>
        <taxon>Ophiobolus</taxon>
    </lineage>
</organism>
<evidence type="ECO:0000313" key="3">
    <source>
        <dbReference type="EMBL" id="KAF2823150.1"/>
    </source>
</evidence>
<reference evidence="3" key="1">
    <citation type="journal article" date="2020" name="Stud. Mycol.">
        <title>101 Dothideomycetes genomes: a test case for predicting lifestyles and emergence of pathogens.</title>
        <authorList>
            <person name="Haridas S."/>
            <person name="Albert R."/>
            <person name="Binder M."/>
            <person name="Bloem J."/>
            <person name="Labutti K."/>
            <person name="Salamov A."/>
            <person name="Andreopoulos B."/>
            <person name="Baker S."/>
            <person name="Barry K."/>
            <person name="Bills G."/>
            <person name="Bluhm B."/>
            <person name="Cannon C."/>
            <person name="Castanera R."/>
            <person name="Culley D."/>
            <person name="Daum C."/>
            <person name="Ezra D."/>
            <person name="Gonzalez J."/>
            <person name="Henrissat B."/>
            <person name="Kuo A."/>
            <person name="Liang C."/>
            <person name="Lipzen A."/>
            <person name="Lutzoni F."/>
            <person name="Magnuson J."/>
            <person name="Mondo S."/>
            <person name="Nolan M."/>
            <person name="Ohm R."/>
            <person name="Pangilinan J."/>
            <person name="Park H.-J."/>
            <person name="Ramirez L."/>
            <person name="Alfaro M."/>
            <person name="Sun H."/>
            <person name="Tritt A."/>
            <person name="Yoshinaga Y."/>
            <person name="Zwiers L.-H."/>
            <person name="Turgeon B."/>
            <person name="Goodwin S."/>
            <person name="Spatafora J."/>
            <person name="Crous P."/>
            <person name="Grigoriev I."/>
        </authorList>
    </citation>
    <scope>NUCLEOTIDE SEQUENCE</scope>
    <source>
        <strain evidence="3">CBS 113818</strain>
    </source>
</reference>
<dbReference type="AlphaFoldDB" id="A0A6A6ZPX6"/>
<feature type="domain" description="DUF6590" evidence="2">
    <location>
        <begin position="145"/>
        <end position="299"/>
    </location>
</feature>
<keyword evidence="4" id="KW-1185">Reference proteome</keyword>
<dbReference type="PANTHER" id="PTHR35391">
    <property type="entry name" value="C2H2-TYPE DOMAIN-CONTAINING PROTEIN-RELATED"/>
    <property type="match status" value="1"/>
</dbReference>
<feature type="region of interest" description="Disordered" evidence="1">
    <location>
        <begin position="1"/>
        <end position="46"/>
    </location>
</feature>
<feature type="compositionally biased region" description="Pro residues" evidence="1">
    <location>
        <begin position="7"/>
        <end position="16"/>
    </location>
</feature>
<evidence type="ECO:0000256" key="1">
    <source>
        <dbReference type="SAM" id="MobiDB-lite"/>
    </source>
</evidence>
<sequence length="443" mass="48309">MPHEWRPPLPEAPPVQTPQQEIPVRPRNDSVTYNASGASPQWAGGQATNPPITYAYQQVVNVGGQIQYQQSPPQWPNSNATYGHQQLMPVPAQSTQTPHLATTHIVHNGGSMPKGKGGKVLGTWGQPNAIHYEKVDTSYNVKPRGFFVEGRVLAVIMNETAGTNATAGRTVTDYNSAQSINRVKYEDNFVYTNVRRFVVVRQKREFCYACPIFTYSGKATTKRGVRPSEHGIAYSMTQEPQLLPGESGITKASIGVHMAHRVPSLDKASRIYYGIIHPIQYNVKVKEIGSVPANHLPVLIGNWRAEDENDTGQPARVTNHAEIPEEDEDDDDNDDDDEAEDSGNNGAGSSPQGAANYHQSQSSYTQGAAQHTQGGSAYTVSAYTQPSGFSEAGPAYPQGRAAYTQSTSSNMRGAVDDGDYEDDEVNELTKTLSNTSIRSKRSQ</sequence>
<dbReference type="InterPro" id="IPR046497">
    <property type="entry name" value="DUF6590"/>
</dbReference>
<protein>
    <recommendedName>
        <fullName evidence="2">DUF6590 domain-containing protein</fullName>
    </recommendedName>
</protein>
<accession>A0A6A6ZPX6</accession>
<dbReference type="PANTHER" id="PTHR35391:SF5">
    <property type="entry name" value="DUF6590 DOMAIN-CONTAINING PROTEIN"/>
    <property type="match status" value="1"/>
</dbReference>
<dbReference type="Pfam" id="PF20233">
    <property type="entry name" value="DUF6590"/>
    <property type="match status" value="1"/>
</dbReference>
<gene>
    <name evidence="3" type="ORF">CC86DRAFT_76631</name>
</gene>